<feature type="transmembrane region" description="Helical" evidence="2">
    <location>
        <begin position="455"/>
        <end position="478"/>
    </location>
</feature>
<sequence>MSDFGKDKDQELGMSMDDIDRLFDDAELDRMLNDNDVDSLIDSEDFKDLLNADDLDSILNAVHKRAGEEPETKEPPKPLRIPVEEQPQAQQEELQHSVKEPEAEPQLEQEPAEQEPVPAQPQVPPVSNNRPKYQERFRSFTVEIDRSEVEALAQKQAQQRAAIEKEQQEETPVAEQPVAEAAEASAEQPKKQETPKAEIDEVFGIAIPNAKAEHVKKQEIPAGEEEKMEPIETAGSPAETAEKPEEKTSGENLEDLDIDALIREIQSEVSDFDWGGLSFLHDEAQETAERAEEQPAPETSEEPKQEEMPKTARQPVSVVETPEQKKAPAPEKEEEKQEEPVPQNLTQEIPAVQKLVDVPDEAEKGNTFEIEIPKHSIEEIPKNPVTGTFEIQIPDETLAAPAVIEEPAAEEAKKAEPEPQREAEKESAKQEEATSLKIDPAELPSQRTGGKKHRFALLGVVMTLLAVVGVIAVGYFGWGAVSDIFSQKSVKEEFNKITYPLVVVDVPTFESVDKLDSKVVIAAGIWNFMMNEENKDKYQQDDFGTMTVPDTDIEVYIRKLFGTNVEIVHQQLADTDFTVMYDEDKHLYYIPEMPQVLPYAPSVQSVTHSGDDYVVEVGYILPGPFWDITENAQSGEINKTMIYHYQKTKDGDYWIQSVENGNLDLDNTSVPAEETSEESINSEAGTENSSQDTSSETTTSETSSEAKAE</sequence>
<evidence type="ECO:0000313" key="3">
    <source>
        <dbReference type="EMBL" id="MBC8609736.1"/>
    </source>
</evidence>
<proteinExistence type="predicted"/>
<keyword evidence="2" id="KW-1133">Transmembrane helix</keyword>
<organism evidence="3 4">
    <name type="scientific">Massiliimalia timonensis</name>
    <dbReference type="NCBI Taxonomy" id="1987501"/>
    <lineage>
        <taxon>Bacteria</taxon>
        <taxon>Bacillati</taxon>
        <taxon>Bacillota</taxon>
        <taxon>Clostridia</taxon>
        <taxon>Eubacteriales</taxon>
        <taxon>Oscillospiraceae</taxon>
        <taxon>Massiliimalia</taxon>
    </lineage>
</organism>
<dbReference type="AlphaFoldDB" id="A0A8J6PC71"/>
<feature type="compositionally biased region" description="Basic and acidic residues" evidence="1">
    <location>
        <begin position="211"/>
        <end position="230"/>
    </location>
</feature>
<comment type="caution">
    <text evidence="3">The sequence shown here is derived from an EMBL/GenBank/DDBJ whole genome shotgun (WGS) entry which is preliminary data.</text>
</comment>
<feature type="compositionally biased region" description="Basic and acidic residues" evidence="1">
    <location>
        <begin position="65"/>
        <end position="77"/>
    </location>
</feature>
<keyword evidence="2" id="KW-0472">Membrane</keyword>
<keyword evidence="4" id="KW-1185">Reference proteome</keyword>
<reference evidence="3" key="1">
    <citation type="submission" date="2020-08" db="EMBL/GenBank/DDBJ databases">
        <title>Genome public.</title>
        <authorList>
            <person name="Liu C."/>
            <person name="Sun Q."/>
        </authorList>
    </citation>
    <scope>NUCLEOTIDE SEQUENCE</scope>
    <source>
        <strain evidence="3">NSJ-15</strain>
    </source>
</reference>
<accession>A0A8J6PC71</accession>
<dbReference type="EMBL" id="JACRTL010000001">
    <property type="protein sequence ID" value="MBC8609736.1"/>
    <property type="molecule type" value="Genomic_DNA"/>
</dbReference>
<feature type="region of interest" description="Disordered" evidence="1">
    <location>
        <begin position="664"/>
        <end position="709"/>
    </location>
</feature>
<feature type="compositionally biased region" description="Basic and acidic residues" evidence="1">
    <location>
        <begin position="410"/>
        <end position="434"/>
    </location>
</feature>
<feature type="compositionally biased region" description="Basic and acidic residues" evidence="1">
    <location>
        <begin position="322"/>
        <end position="339"/>
    </location>
</feature>
<feature type="compositionally biased region" description="Low complexity" evidence="1">
    <location>
        <begin position="170"/>
        <end position="187"/>
    </location>
</feature>
<feature type="compositionally biased region" description="Basic and acidic residues" evidence="1">
    <location>
        <begin position="280"/>
        <end position="293"/>
    </location>
</feature>
<feature type="compositionally biased region" description="Basic and acidic residues" evidence="1">
    <location>
        <begin position="301"/>
        <end position="310"/>
    </location>
</feature>
<feature type="region of interest" description="Disordered" evidence="1">
    <location>
        <begin position="408"/>
        <end position="447"/>
    </location>
</feature>
<evidence type="ECO:0000256" key="1">
    <source>
        <dbReference type="SAM" id="MobiDB-lite"/>
    </source>
</evidence>
<feature type="compositionally biased region" description="Low complexity" evidence="1">
    <location>
        <begin position="686"/>
        <end position="703"/>
    </location>
</feature>
<feature type="compositionally biased region" description="Basic and acidic residues" evidence="1">
    <location>
        <begin position="93"/>
        <end position="102"/>
    </location>
</feature>
<gene>
    <name evidence="3" type="ORF">H8702_01195</name>
</gene>
<dbReference type="Proteomes" id="UP000632659">
    <property type="component" value="Unassembled WGS sequence"/>
</dbReference>
<feature type="region of interest" description="Disordered" evidence="1">
    <location>
        <begin position="151"/>
        <end position="256"/>
    </location>
</feature>
<keyword evidence="2" id="KW-0812">Transmembrane</keyword>
<feature type="compositionally biased region" description="Low complexity" evidence="1">
    <location>
        <begin position="151"/>
        <end position="161"/>
    </location>
</feature>
<evidence type="ECO:0000313" key="4">
    <source>
        <dbReference type="Proteomes" id="UP000632659"/>
    </source>
</evidence>
<dbReference type="RefSeq" id="WP_154824692.1">
    <property type="nucleotide sequence ID" value="NZ_JACRTL010000001.1"/>
</dbReference>
<feature type="compositionally biased region" description="Acidic residues" evidence="1">
    <location>
        <begin position="103"/>
        <end position="113"/>
    </location>
</feature>
<feature type="region of interest" description="Disordered" evidence="1">
    <location>
        <begin position="61"/>
        <end position="139"/>
    </location>
</feature>
<feature type="compositionally biased region" description="Basic and acidic residues" evidence="1">
    <location>
        <begin position="188"/>
        <end position="199"/>
    </location>
</feature>
<evidence type="ECO:0000256" key="2">
    <source>
        <dbReference type="SAM" id="Phobius"/>
    </source>
</evidence>
<feature type="region of interest" description="Disordered" evidence="1">
    <location>
        <begin position="270"/>
        <end position="362"/>
    </location>
</feature>
<feature type="compositionally biased region" description="Basic and acidic residues" evidence="1">
    <location>
        <begin position="240"/>
        <end position="249"/>
    </location>
</feature>
<name>A0A8J6PC71_9FIRM</name>
<protein>
    <submittedName>
        <fullName evidence="3">Uncharacterized protein</fullName>
    </submittedName>
</protein>